<reference evidence="3" key="1">
    <citation type="journal article" date="2015" name="Nat. Genet.">
        <title>The genome and transcriptome of the zoonotic hookworm Ancylostoma ceylanicum identify infection-specific gene families.</title>
        <authorList>
            <person name="Schwarz E.M."/>
            <person name="Hu Y."/>
            <person name="Antoshechkin I."/>
            <person name="Miller M.M."/>
            <person name="Sternberg P.W."/>
            <person name="Aroian R.V."/>
        </authorList>
    </citation>
    <scope>NUCLEOTIDE SEQUENCE</scope>
    <source>
        <strain evidence="3">HY135</strain>
    </source>
</reference>
<dbReference type="PANTHER" id="PTHR31063:SF3">
    <property type="entry name" value="ENHANCER OF POLYCOMB-LIKE PROTEIN"/>
    <property type="match status" value="1"/>
</dbReference>
<organism evidence="2 3">
    <name type="scientific">Ancylostoma ceylanicum</name>
    <dbReference type="NCBI Taxonomy" id="53326"/>
    <lineage>
        <taxon>Eukaryota</taxon>
        <taxon>Metazoa</taxon>
        <taxon>Ecdysozoa</taxon>
        <taxon>Nematoda</taxon>
        <taxon>Chromadorea</taxon>
        <taxon>Rhabditida</taxon>
        <taxon>Rhabditina</taxon>
        <taxon>Rhabditomorpha</taxon>
        <taxon>Strongyloidea</taxon>
        <taxon>Ancylostomatidae</taxon>
        <taxon>Ancylostomatinae</taxon>
        <taxon>Ancylostoma</taxon>
    </lineage>
</organism>
<sequence>MVDSDDGEYFHDYDILVNKGPRRNDGRRRLFDRYAGKKVSDQVVFAKTLYDPENTLSKRERRRLLRDRSDGFGSNVIYSLNKRNRWKSINPASILGNHPADEPGIWVLYRGFGHFLAYCENPYTFSITDAHIRNGDSITTFSSSGRKKRLQYFINASKAIQEKGNEVEPARIHYNIVEPTRAARFKKAVFRTGRKPHTQLDKQEVVDYGLEDVWDDWPDHIDDLSRYECFNTKETAKRITVEDFICGQLSTSSRKSKGRLVASRGAKCRKQYSSLQPTRQLTEPSRQEVLAKSSLEASDIHDPVLR</sequence>
<evidence type="ECO:0000313" key="2">
    <source>
        <dbReference type="EMBL" id="EYC39848.1"/>
    </source>
</evidence>
<dbReference type="EMBL" id="JARK01000238">
    <property type="protein sequence ID" value="EYC39848.1"/>
    <property type="molecule type" value="Genomic_DNA"/>
</dbReference>
<keyword evidence="3" id="KW-1185">Reference proteome</keyword>
<evidence type="ECO:0000313" key="3">
    <source>
        <dbReference type="Proteomes" id="UP000024635"/>
    </source>
</evidence>
<dbReference type="Proteomes" id="UP000024635">
    <property type="component" value="Unassembled WGS sequence"/>
</dbReference>
<evidence type="ECO:0000256" key="1">
    <source>
        <dbReference type="SAM" id="MobiDB-lite"/>
    </source>
</evidence>
<dbReference type="AlphaFoldDB" id="A0A016WLD3"/>
<name>A0A016WLD3_9BILA</name>
<protein>
    <submittedName>
        <fullName evidence="2">Uncharacterized protein</fullName>
    </submittedName>
</protein>
<accession>A0A016WLD3</accession>
<gene>
    <name evidence="2" type="primary">Acey_s0638.g966</name>
    <name evidence="2" type="ORF">Y032_0638g966</name>
</gene>
<comment type="caution">
    <text evidence="2">The sequence shown here is derived from an EMBL/GenBank/DDBJ whole genome shotgun (WGS) entry which is preliminary data.</text>
</comment>
<dbReference type="PANTHER" id="PTHR31063">
    <property type="entry name" value="PROTEIN CBG08668"/>
    <property type="match status" value="1"/>
</dbReference>
<dbReference type="OrthoDB" id="5787359at2759"/>
<feature type="region of interest" description="Disordered" evidence="1">
    <location>
        <begin position="272"/>
        <end position="306"/>
    </location>
</feature>
<proteinExistence type="predicted"/>
<feature type="compositionally biased region" description="Polar residues" evidence="1">
    <location>
        <begin position="272"/>
        <end position="284"/>
    </location>
</feature>